<evidence type="ECO:0000256" key="5">
    <source>
        <dbReference type="ARBA" id="ARBA00023140"/>
    </source>
</evidence>
<proteinExistence type="inferred from homology"/>
<keyword evidence="15" id="KW-0443">Lipid metabolism</keyword>
<keyword evidence="2" id="KW-0812">Transmembrane</keyword>
<comment type="catalytic activity">
    <reaction evidence="11">
        <text>a long-chain fatty acyl-CoA + 2 NADPH + 2 H(+) = a long-chain primary fatty alcohol + 2 NADP(+) + CoA</text>
        <dbReference type="Rhea" id="RHEA:52716"/>
        <dbReference type="ChEBI" id="CHEBI:15378"/>
        <dbReference type="ChEBI" id="CHEBI:57287"/>
        <dbReference type="ChEBI" id="CHEBI:57783"/>
        <dbReference type="ChEBI" id="CHEBI:58349"/>
        <dbReference type="ChEBI" id="CHEBI:77396"/>
        <dbReference type="ChEBI" id="CHEBI:83139"/>
        <dbReference type="EC" id="1.2.1.84"/>
    </reaction>
    <physiologicalReaction direction="left-to-right" evidence="11">
        <dbReference type="Rhea" id="RHEA:52717"/>
    </physiologicalReaction>
</comment>
<comment type="caution">
    <text evidence="17">The sequence shown here is derived from an EMBL/GenBank/DDBJ whole genome shotgun (WGS) entry which is preliminary data.</text>
</comment>
<dbReference type="GO" id="GO:0035336">
    <property type="term" value="P:long-chain fatty-acyl-CoA metabolic process"/>
    <property type="evidence" value="ECO:0007669"/>
    <property type="project" value="TreeGrafter"/>
</dbReference>
<dbReference type="InterPro" id="IPR036291">
    <property type="entry name" value="NAD(P)-bd_dom_sf"/>
</dbReference>
<evidence type="ECO:0000256" key="2">
    <source>
        <dbReference type="ARBA" id="ARBA00022692"/>
    </source>
</evidence>
<evidence type="ECO:0000256" key="8">
    <source>
        <dbReference type="ARBA" id="ARBA00047934"/>
    </source>
</evidence>
<dbReference type="GO" id="GO:0102965">
    <property type="term" value="F:alcohol-forming long-chain fatty acyl-CoA reductase activity"/>
    <property type="evidence" value="ECO:0007669"/>
    <property type="project" value="UniProtKB-EC"/>
</dbReference>
<dbReference type="GO" id="GO:0005778">
    <property type="term" value="C:peroxisomal membrane"/>
    <property type="evidence" value="ECO:0007669"/>
    <property type="project" value="UniProtKB-SubCell"/>
</dbReference>
<dbReference type="Proteomes" id="UP000812440">
    <property type="component" value="Unassembled WGS sequence"/>
</dbReference>
<evidence type="ECO:0000256" key="3">
    <source>
        <dbReference type="ARBA" id="ARBA00022989"/>
    </source>
</evidence>
<evidence type="ECO:0000256" key="13">
    <source>
        <dbReference type="ARBA" id="ARBA00049928"/>
    </source>
</evidence>
<dbReference type="EMBL" id="JAACNH010000378">
    <property type="protein sequence ID" value="KAG8431089.1"/>
    <property type="molecule type" value="Genomic_DNA"/>
</dbReference>
<dbReference type="Pfam" id="PF07993">
    <property type="entry name" value="NAD_binding_4"/>
    <property type="match status" value="1"/>
</dbReference>
<evidence type="ECO:0000256" key="12">
    <source>
        <dbReference type="ARBA" id="ARBA00049865"/>
    </source>
</evidence>
<dbReference type="OrthoDB" id="429813at2759"/>
<comment type="catalytic activity">
    <reaction evidence="13">
        <text>16-methylheptadecanoyl-CoA + 2 NADPH + 2 H(+) = 16-methylheptadecan-1-ol + 2 NADP(+) + CoA</text>
        <dbReference type="Rhea" id="RHEA:81763"/>
        <dbReference type="ChEBI" id="CHEBI:15378"/>
        <dbReference type="ChEBI" id="CHEBI:57287"/>
        <dbReference type="ChEBI" id="CHEBI:57783"/>
        <dbReference type="ChEBI" id="CHEBI:58349"/>
        <dbReference type="ChEBI" id="CHEBI:84911"/>
        <dbReference type="ChEBI" id="CHEBI:231998"/>
    </reaction>
    <physiologicalReaction direction="left-to-right" evidence="13">
        <dbReference type="Rhea" id="RHEA:81764"/>
    </physiologicalReaction>
</comment>
<comment type="catalytic activity">
    <reaction evidence="9">
        <text>octadecanoyl-CoA + 2 NADPH + 2 H(+) = octadecan-1-ol + 2 NADP(+) + CoA</text>
        <dbReference type="Rhea" id="RHEA:36319"/>
        <dbReference type="ChEBI" id="CHEBI:15378"/>
        <dbReference type="ChEBI" id="CHEBI:32154"/>
        <dbReference type="ChEBI" id="CHEBI:57287"/>
        <dbReference type="ChEBI" id="CHEBI:57394"/>
        <dbReference type="ChEBI" id="CHEBI:57783"/>
        <dbReference type="ChEBI" id="CHEBI:58349"/>
        <dbReference type="EC" id="1.2.1.84"/>
    </reaction>
    <physiologicalReaction direction="left-to-right" evidence="9">
        <dbReference type="Rhea" id="RHEA:36320"/>
    </physiologicalReaction>
</comment>
<comment type="function">
    <text evidence="15">Catalyzes the reduction of fatty acyl-CoA to fatty alcohols.</text>
</comment>
<evidence type="ECO:0000256" key="7">
    <source>
        <dbReference type="ARBA" id="ARBA00047362"/>
    </source>
</evidence>
<keyword evidence="15" id="KW-0521">NADP</keyword>
<evidence type="ECO:0000313" key="17">
    <source>
        <dbReference type="EMBL" id="KAG8431089.1"/>
    </source>
</evidence>
<evidence type="ECO:0000256" key="15">
    <source>
        <dbReference type="RuleBase" id="RU363097"/>
    </source>
</evidence>
<evidence type="ECO:0000256" key="11">
    <source>
        <dbReference type="ARBA" id="ARBA00049089"/>
    </source>
</evidence>
<dbReference type="SUPFAM" id="SSF51735">
    <property type="entry name" value="NAD(P)-binding Rossmann-fold domains"/>
    <property type="match status" value="1"/>
</dbReference>
<keyword evidence="15" id="KW-0560">Oxidoreductase</keyword>
<comment type="catalytic activity">
    <reaction evidence="7">
        <text>(9Z,12Z)-octadecadienoyl-CoA + 2 NADPH + 2 H(+) = (9Z,12Z)-octadecadien-1-ol + 2 NADP(+) + CoA</text>
        <dbReference type="Rhea" id="RHEA:36363"/>
        <dbReference type="ChEBI" id="CHEBI:15378"/>
        <dbReference type="ChEBI" id="CHEBI:57287"/>
        <dbReference type="ChEBI" id="CHEBI:57383"/>
        <dbReference type="ChEBI" id="CHEBI:57783"/>
        <dbReference type="ChEBI" id="CHEBI:58349"/>
        <dbReference type="ChEBI" id="CHEBI:73534"/>
    </reaction>
    <physiologicalReaction direction="left-to-right" evidence="7">
        <dbReference type="Rhea" id="RHEA:36364"/>
    </physiologicalReaction>
</comment>
<reference evidence="17" key="1">
    <citation type="thesis" date="2020" institute="ProQuest LLC" country="789 East Eisenhower Parkway, Ann Arbor, MI, USA">
        <title>Comparative Genomics and Chromosome Evolution.</title>
        <authorList>
            <person name="Mudd A.B."/>
        </authorList>
    </citation>
    <scope>NUCLEOTIDE SEQUENCE</scope>
    <source>
        <strain evidence="17">Female2</strain>
        <tissue evidence="17">Blood</tissue>
    </source>
</reference>
<evidence type="ECO:0000256" key="10">
    <source>
        <dbReference type="ARBA" id="ARBA00048521"/>
    </source>
</evidence>
<evidence type="ECO:0000256" key="9">
    <source>
        <dbReference type="ARBA" id="ARBA00047991"/>
    </source>
</evidence>
<dbReference type="PANTHER" id="PTHR11011:SF119">
    <property type="entry name" value="FATTY ACYL-COA REDUCTASE 1"/>
    <property type="match status" value="1"/>
</dbReference>
<comment type="similarity">
    <text evidence="15">Belongs to the fatty acyl-CoA reductase family.</text>
</comment>
<comment type="function">
    <text evidence="6">Catalyzes the reduction of saturated and unsaturated C16 or C18 fatty acyl-CoA to fatty alcohols. It plays an essential role in the production of ether lipids/plasmalogens which synthesis requires fatty alcohols. In parallel, it is also required for wax monoesters production since fatty alcohols also constitute a substrate for their synthesis.</text>
</comment>
<name>A0A8T2IEQ0_9PIPI</name>
<feature type="domain" description="Thioester reductase (TE)" evidence="16">
    <location>
        <begin position="11"/>
        <end position="112"/>
    </location>
</feature>
<evidence type="ECO:0000313" key="18">
    <source>
        <dbReference type="Proteomes" id="UP000812440"/>
    </source>
</evidence>
<dbReference type="InterPro" id="IPR013120">
    <property type="entry name" value="FAR_NAD-bd"/>
</dbReference>
<keyword evidence="3" id="KW-1133">Transmembrane helix</keyword>
<dbReference type="PANTHER" id="PTHR11011">
    <property type="entry name" value="MALE STERILITY PROTEIN 2-RELATED"/>
    <property type="match status" value="1"/>
</dbReference>
<comment type="subcellular location">
    <subcellularLocation>
        <location evidence="1">Peroxisome membrane</location>
        <topology evidence="1">Single-pass membrane protein</topology>
    </subcellularLocation>
</comment>
<keyword evidence="4" id="KW-0472">Membrane</keyword>
<evidence type="ECO:0000256" key="6">
    <source>
        <dbReference type="ARBA" id="ARBA00045581"/>
    </source>
</evidence>
<dbReference type="AlphaFoldDB" id="A0A8T2IEQ0"/>
<keyword evidence="15" id="KW-0444">Lipid biosynthesis</keyword>
<dbReference type="InterPro" id="IPR026055">
    <property type="entry name" value="FAR"/>
</dbReference>
<protein>
    <recommendedName>
        <fullName evidence="15">Fatty acyl-CoA reductase</fullName>
        <ecNumber evidence="15">1.2.1.84</ecNumber>
    </recommendedName>
</protein>
<gene>
    <name evidence="17" type="ORF">GDO86_019448</name>
</gene>
<comment type="catalytic activity">
    <reaction evidence="12">
        <text>18-methylnonadecanoyl-CoA + 2 NADPH + 2 H(+) = 18-methylnonadecan-1-ol + 2 NADP(+) + CoA</text>
        <dbReference type="Rhea" id="RHEA:81767"/>
        <dbReference type="ChEBI" id="CHEBI:15378"/>
        <dbReference type="ChEBI" id="CHEBI:57287"/>
        <dbReference type="ChEBI" id="CHEBI:57783"/>
        <dbReference type="ChEBI" id="CHEBI:58349"/>
        <dbReference type="ChEBI" id="CHEBI:84914"/>
        <dbReference type="ChEBI" id="CHEBI:231999"/>
    </reaction>
    <physiologicalReaction direction="left-to-right" evidence="12">
        <dbReference type="Rhea" id="RHEA:81768"/>
    </physiologicalReaction>
</comment>
<keyword evidence="5" id="KW-0576">Peroxisome</keyword>
<dbReference type="GO" id="GO:0080019">
    <property type="term" value="F:alcohol-forming very long-chain fatty acyl-CoA reductase activity"/>
    <property type="evidence" value="ECO:0007669"/>
    <property type="project" value="InterPro"/>
</dbReference>
<dbReference type="EC" id="1.2.1.84" evidence="15"/>
<comment type="catalytic activity">
    <reaction evidence="14">
        <text>eicosanoyl-CoA + 2 NADPH + 2 H(+) = eicosan-1-ol + 2 NADP(+) + CoA</text>
        <dbReference type="Rhea" id="RHEA:81727"/>
        <dbReference type="ChEBI" id="CHEBI:15378"/>
        <dbReference type="ChEBI" id="CHEBI:57287"/>
        <dbReference type="ChEBI" id="CHEBI:57380"/>
        <dbReference type="ChEBI" id="CHEBI:57783"/>
        <dbReference type="ChEBI" id="CHEBI:58349"/>
        <dbReference type="ChEBI" id="CHEBI:75627"/>
    </reaction>
    <physiologicalReaction direction="left-to-right" evidence="14">
        <dbReference type="Rhea" id="RHEA:81728"/>
    </physiologicalReaction>
</comment>
<organism evidence="17 18">
    <name type="scientific">Hymenochirus boettgeri</name>
    <name type="common">Congo dwarf clawed frog</name>
    <dbReference type="NCBI Taxonomy" id="247094"/>
    <lineage>
        <taxon>Eukaryota</taxon>
        <taxon>Metazoa</taxon>
        <taxon>Chordata</taxon>
        <taxon>Craniata</taxon>
        <taxon>Vertebrata</taxon>
        <taxon>Euteleostomi</taxon>
        <taxon>Amphibia</taxon>
        <taxon>Batrachia</taxon>
        <taxon>Anura</taxon>
        <taxon>Pipoidea</taxon>
        <taxon>Pipidae</taxon>
        <taxon>Pipinae</taxon>
        <taxon>Hymenochirus</taxon>
    </lineage>
</organism>
<accession>A0A8T2IEQ0</accession>
<evidence type="ECO:0000256" key="1">
    <source>
        <dbReference type="ARBA" id="ARBA00004549"/>
    </source>
</evidence>
<dbReference type="Gene3D" id="3.40.50.720">
    <property type="entry name" value="NAD(P)-binding Rossmann-like Domain"/>
    <property type="match status" value="1"/>
</dbReference>
<sequence>MFDRLRDEQPGCAEKVIAISSELTQPELGLTKEDQDKSMESIDIVFHGAATIRFNESLRDAMQLNVIATRQLLHLAQKMKKLEVFVHVSTAYANRDRKNTEEIVYPPPVDPRKLIESLE</sequence>
<keyword evidence="18" id="KW-1185">Reference proteome</keyword>
<comment type="catalytic activity">
    <reaction evidence="8">
        <text>(9Z)-octadecenoyl-CoA + 2 NADPH + 2 H(+) = (9Z)-octadecen-1-ol + 2 NADP(+) + CoA</text>
        <dbReference type="Rhea" id="RHEA:36323"/>
        <dbReference type="ChEBI" id="CHEBI:15378"/>
        <dbReference type="ChEBI" id="CHEBI:57287"/>
        <dbReference type="ChEBI" id="CHEBI:57387"/>
        <dbReference type="ChEBI" id="CHEBI:57783"/>
        <dbReference type="ChEBI" id="CHEBI:58349"/>
        <dbReference type="ChEBI" id="CHEBI:73504"/>
    </reaction>
    <physiologicalReaction direction="left-to-right" evidence="8">
        <dbReference type="Rhea" id="RHEA:36324"/>
    </physiologicalReaction>
</comment>
<evidence type="ECO:0000256" key="14">
    <source>
        <dbReference type="ARBA" id="ARBA00049930"/>
    </source>
</evidence>
<comment type="catalytic activity">
    <reaction evidence="10">
        <text>hexadecanoyl-CoA + 2 NADPH + 2 H(+) = hexadecan-1-ol + 2 NADP(+) + CoA</text>
        <dbReference type="Rhea" id="RHEA:36315"/>
        <dbReference type="ChEBI" id="CHEBI:15378"/>
        <dbReference type="ChEBI" id="CHEBI:16125"/>
        <dbReference type="ChEBI" id="CHEBI:57287"/>
        <dbReference type="ChEBI" id="CHEBI:57379"/>
        <dbReference type="ChEBI" id="CHEBI:57783"/>
        <dbReference type="ChEBI" id="CHEBI:58349"/>
        <dbReference type="EC" id="1.2.1.84"/>
    </reaction>
    <physiologicalReaction direction="left-to-right" evidence="10">
        <dbReference type="Rhea" id="RHEA:36316"/>
    </physiologicalReaction>
</comment>
<evidence type="ECO:0000256" key="4">
    <source>
        <dbReference type="ARBA" id="ARBA00023136"/>
    </source>
</evidence>
<evidence type="ECO:0000259" key="16">
    <source>
        <dbReference type="Pfam" id="PF07993"/>
    </source>
</evidence>